<gene>
    <name evidence="5" type="ORF">A606_02170</name>
</gene>
<dbReference type="InterPro" id="IPR028082">
    <property type="entry name" value="Peripla_BP_I"/>
</dbReference>
<dbReference type="eggNOG" id="COG1609">
    <property type="taxonomic scope" value="Bacteria"/>
</dbReference>
<dbReference type="CDD" id="cd06279">
    <property type="entry name" value="PBP1_LacI-like"/>
    <property type="match status" value="1"/>
</dbReference>
<dbReference type="OrthoDB" id="5171752at2"/>
<dbReference type="InterPro" id="IPR001761">
    <property type="entry name" value="Peripla_BP/Lac1_sug-bd_dom"/>
</dbReference>
<dbReference type="EMBL" id="CP003696">
    <property type="protein sequence ID" value="AGP30087.1"/>
    <property type="molecule type" value="Genomic_DNA"/>
</dbReference>
<dbReference type="STRING" id="1200352.A606_02170"/>
<evidence type="ECO:0000259" key="4">
    <source>
        <dbReference type="PROSITE" id="PS50932"/>
    </source>
</evidence>
<dbReference type="RefSeq" id="WP_020440452.1">
    <property type="nucleotide sequence ID" value="NC_021663.1"/>
</dbReference>
<name>S4XAC3_9CORY</name>
<dbReference type="Gene3D" id="3.40.50.2300">
    <property type="match status" value="2"/>
</dbReference>
<dbReference type="SMART" id="SM00354">
    <property type="entry name" value="HTH_LACI"/>
    <property type="match status" value="1"/>
</dbReference>
<dbReference type="SUPFAM" id="SSF47413">
    <property type="entry name" value="lambda repressor-like DNA-binding domains"/>
    <property type="match status" value="1"/>
</dbReference>
<dbReference type="Pfam" id="PF00356">
    <property type="entry name" value="LacI"/>
    <property type="match status" value="1"/>
</dbReference>
<dbReference type="InterPro" id="IPR000843">
    <property type="entry name" value="HTH_LacI"/>
</dbReference>
<dbReference type="Proteomes" id="UP000014809">
    <property type="component" value="Chromosome"/>
</dbReference>
<dbReference type="GO" id="GO:0003700">
    <property type="term" value="F:DNA-binding transcription factor activity"/>
    <property type="evidence" value="ECO:0007669"/>
    <property type="project" value="TreeGrafter"/>
</dbReference>
<dbReference type="Gene3D" id="1.10.260.40">
    <property type="entry name" value="lambda repressor-like DNA-binding domains"/>
    <property type="match status" value="1"/>
</dbReference>
<dbReference type="CDD" id="cd01392">
    <property type="entry name" value="HTH_LacI"/>
    <property type="match status" value="1"/>
</dbReference>
<dbReference type="PROSITE" id="PS50932">
    <property type="entry name" value="HTH_LACI_2"/>
    <property type="match status" value="1"/>
</dbReference>
<dbReference type="KEGG" id="cter:A606_02170"/>
<keyword evidence="6" id="KW-1185">Reference proteome</keyword>
<organism evidence="5 6">
    <name type="scientific">Corynebacterium terpenotabidum Y-11</name>
    <dbReference type="NCBI Taxonomy" id="1200352"/>
    <lineage>
        <taxon>Bacteria</taxon>
        <taxon>Bacillati</taxon>
        <taxon>Actinomycetota</taxon>
        <taxon>Actinomycetes</taxon>
        <taxon>Mycobacteriales</taxon>
        <taxon>Corynebacteriaceae</taxon>
        <taxon>Corynebacterium</taxon>
    </lineage>
</organism>
<dbReference type="PANTHER" id="PTHR30146:SF138">
    <property type="entry name" value="TRANSCRIPTIONAL REGULATORY PROTEIN"/>
    <property type="match status" value="1"/>
</dbReference>
<feature type="domain" description="HTH lacI-type" evidence="4">
    <location>
        <begin position="21"/>
        <end position="75"/>
    </location>
</feature>
<dbReference type="InterPro" id="IPR010982">
    <property type="entry name" value="Lambda_DNA-bd_dom_sf"/>
</dbReference>
<keyword evidence="3" id="KW-0804">Transcription</keyword>
<evidence type="ECO:0000256" key="1">
    <source>
        <dbReference type="ARBA" id="ARBA00023015"/>
    </source>
</evidence>
<evidence type="ECO:0000313" key="5">
    <source>
        <dbReference type="EMBL" id="AGP30087.1"/>
    </source>
</evidence>
<evidence type="ECO:0000256" key="3">
    <source>
        <dbReference type="ARBA" id="ARBA00023163"/>
    </source>
</evidence>
<keyword evidence="2 5" id="KW-0238">DNA-binding</keyword>
<protein>
    <submittedName>
        <fullName evidence="5">LacI DNA-binding transcription regulator</fullName>
    </submittedName>
</protein>
<evidence type="ECO:0000256" key="2">
    <source>
        <dbReference type="ARBA" id="ARBA00023125"/>
    </source>
</evidence>
<dbReference type="GO" id="GO:0000976">
    <property type="term" value="F:transcription cis-regulatory region binding"/>
    <property type="evidence" value="ECO:0007669"/>
    <property type="project" value="TreeGrafter"/>
</dbReference>
<dbReference type="PANTHER" id="PTHR30146">
    <property type="entry name" value="LACI-RELATED TRANSCRIPTIONAL REPRESSOR"/>
    <property type="match status" value="1"/>
</dbReference>
<dbReference type="SUPFAM" id="SSF53822">
    <property type="entry name" value="Periplasmic binding protein-like I"/>
    <property type="match status" value="1"/>
</dbReference>
<proteinExistence type="predicted"/>
<keyword evidence="1" id="KW-0805">Transcription regulation</keyword>
<evidence type="ECO:0000313" key="6">
    <source>
        <dbReference type="Proteomes" id="UP000014809"/>
    </source>
</evidence>
<dbReference type="HOGENOM" id="CLU_037628_6_1_11"/>
<dbReference type="AlphaFoldDB" id="S4XAC3"/>
<reference evidence="5 6" key="1">
    <citation type="submission" date="2012-06" db="EMBL/GenBank/DDBJ databases">
        <title>Complete genome sequence of Corynebacterium terpenotabidum Y-11 (=DSM 44721).</title>
        <authorList>
            <person name="Ruckert C."/>
            <person name="Albersmeier A."/>
            <person name="Al-Dilaimi A."/>
            <person name="Szczepanowski R."/>
            <person name="Kalinowski J."/>
        </authorList>
    </citation>
    <scope>NUCLEOTIDE SEQUENCE [LARGE SCALE GENOMIC DNA]</scope>
    <source>
        <strain evidence="5 6">Y-11</strain>
    </source>
</reference>
<accession>S4XAC3</accession>
<dbReference type="PATRIC" id="fig|1200352.3.peg.438"/>
<dbReference type="Pfam" id="PF00532">
    <property type="entry name" value="Peripla_BP_1"/>
    <property type="match status" value="1"/>
</dbReference>
<sequence length="397" mass="42215">MNRSSGQAGQGGHSRQSRRGTLASIAAELGVSRTTVSNAYNRPEQLSAELRERILRTAEAMGYAGPDPMARSLRTRHAGAIGVLLTDDMTYAFEDQASLEFMSGISEACVGMDTSMLLIPAGAETSEEDRPATLVNQAVVDGFIVYSVASDDPFLASVAARGVPTVICDQPADEHGINFVGIDDADAIRPAAQALVDAGHTRIGILCIRLDRDPNNGPVSAARLAGAHLHVQRDRVTGALDVLADAGIDRATVPIIERHLNTPETSASAAAELLENHPDLTAVICTTDSMALAVLDYADRTGLDVPGDLSVTGFDGIPRALDRGLSTVVQPNREKGFTSGNVLAALIRRREADLRPSHRQTDADTSWAEPEHRILLQTHWYEGTTVAAPAHPGQPRS</sequence>